<dbReference type="AlphaFoldDB" id="A0A6P7FRL7"/>
<feature type="region of interest" description="Disordered" evidence="1">
    <location>
        <begin position="806"/>
        <end position="854"/>
    </location>
</feature>
<organism evidence="2">
    <name type="scientific">Diabrotica virgifera virgifera</name>
    <name type="common">western corn rootworm</name>
    <dbReference type="NCBI Taxonomy" id="50390"/>
    <lineage>
        <taxon>Eukaryota</taxon>
        <taxon>Metazoa</taxon>
        <taxon>Ecdysozoa</taxon>
        <taxon>Arthropoda</taxon>
        <taxon>Hexapoda</taxon>
        <taxon>Insecta</taxon>
        <taxon>Pterygota</taxon>
        <taxon>Neoptera</taxon>
        <taxon>Endopterygota</taxon>
        <taxon>Coleoptera</taxon>
        <taxon>Polyphaga</taxon>
        <taxon>Cucujiformia</taxon>
        <taxon>Chrysomeloidea</taxon>
        <taxon>Chrysomelidae</taxon>
        <taxon>Galerucinae</taxon>
        <taxon>Diabroticina</taxon>
        <taxon>Diabroticites</taxon>
        <taxon>Diabrotica</taxon>
    </lineage>
</organism>
<feature type="region of interest" description="Disordered" evidence="1">
    <location>
        <begin position="67"/>
        <end position="120"/>
    </location>
</feature>
<feature type="compositionally biased region" description="Basic and acidic residues" evidence="1">
    <location>
        <begin position="819"/>
        <end position="836"/>
    </location>
</feature>
<dbReference type="RefSeq" id="XP_028135623.1">
    <property type="nucleotide sequence ID" value="XM_028279822.1"/>
</dbReference>
<dbReference type="FunCoup" id="A0A6P7FRL7">
    <property type="interactions" value="3"/>
</dbReference>
<sequence>MFVCYYLFYRKNPSKLSRTARASLDNVSVNPWGTRQSLSGDIDDHSSLRRSRSLAISGEHLYSREDLYTNRQEEEQSSGRKRSQLIPRAKLIKEHNRYKNLSADNLNKPPEKPERLHTRRNSVQTLQELRPQESLYFDRYRQQHRSDNFYAYTSLQNIHENSNPHDSLDSNFNNKSSAENIYTVSYEDLPELSLPNYYPDVRYDTDNTDNISLTDNISSLSLDNLSKYKDIKFEKSEYESISYDENIVLTPNKNLYESQESKPRTIRNPTPYNENYGTVNPKSTKTSEVVTEDKPVEEIDTNLDEINLNIENITKTDENISDNPKPDVTHSVQASEGEIKTLLEVPGEENAHEKYKTVVAVESIDDSCKETKTHSHNYLREFLETQKGSRKPLQNFIAKKLSNLSRKTSKNSNLSENQFHSLPDITISKNLRKCEKIDRKLRKCNKNKAAETSKENRFIVNIGRHFDITANDQTPVDFEVKIAKVPKKIKKNLSTVQTESEFIEAVKQLKDSLHENNSINRTIGTEKEMALLYCQDECSKELQEKIGTMKDYWNKVMGKENQIEENEEDKCKVVEITAKVDDVRKVFEPSNEPTQEQSPNKVQLAKQIFEPKTPEAKSGKISPNIKESCSYFENKTNNFYNDKYQSLCPNSVEIIHTNNDTTDSAAHRTLRQSHSINGKPEFDHVRYKLVKSDLFQKKIFANCDKESEFDDLIQYLQDYSFQELLVDNNIVIIEPIRSKVPYEPSPCVKNMKNVTTSLRNQATSNADNKASMNRKFFYHPIRVNKEVNEDELPSPDTVRQVRQLFEKGTLKTNHQKMNSSKETDTGSIDPDKDRCSATDTNSHPSNMSDFGSQENLYDSIDNNEIYCEYVSEDILQKIRERGTTVTYYGGRVVDKKTGQSVLTKSIMDEIKYNEKRCMECPNCKKHEMETEKDAYTGVKFKLLKSNSCSSRLELVGTETKKNFAANNKNIVNKSKNVTNNDKNAINESIKKQTMVNNSQPKIIGEEMKVPENKVTQWKEISEKNQKIYNFYEYDNIKEKSRKIEDMEFEPYEVA</sequence>
<proteinExistence type="predicted"/>
<evidence type="ECO:0000256" key="1">
    <source>
        <dbReference type="SAM" id="MobiDB-lite"/>
    </source>
</evidence>
<name>A0A6P7FRL7_DIAVI</name>
<feature type="compositionally biased region" description="Polar residues" evidence="1">
    <location>
        <begin position="267"/>
        <end position="289"/>
    </location>
</feature>
<evidence type="ECO:0000313" key="2">
    <source>
        <dbReference type="RefSeq" id="XP_028135623.1"/>
    </source>
</evidence>
<gene>
    <name evidence="2" type="primary">LOC114330476</name>
</gene>
<protein>
    <submittedName>
        <fullName evidence="2">Protein javelin-like</fullName>
    </submittedName>
</protein>
<reference evidence="2" key="1">
    <citation type="submission" date="2025-08" db="UniProtKB">
        <authorList>
            <consortium name="RefSeq"/>
        </authorList>
    </citation>
    <scope>IDENTIFICATION</scope>
    <source>
        <tissue evidence="2">Whole insect</tissue>
    </source>
</reference>
<dbReference type="InParanoid" id="A0A6P7FRL7"/>
<feature type="compositionally biased region" description="Polar residues" evidence="1">
    <location>
        <begin position="837"/>
        <end position="854"/>
    </location>
</feature>
<feature type="compositionally biased region" description="Basic and acidic residues" evidence="1">
    <location>
        <begin position="67"/>
        <end position="78"/>
    </location>
</feature>
<accession>A0A6P7FRL7</accession>
<feature type="region of interest" description="Disordered" evidence="1">
    <location>
        <begin position="258"/>
        <end position="291"/>
    </location>
</feature>